<comment type="caution">
    <text evidence="1">The sequence shown here is derived from an EMBL/GenBank/DDBJ whole genome shotgun (WGS) entry which is preliminary data.</text>
</comment>
<dbReference type="Proteomes" id="UP000828390">
    <property type="component" value="Unassembled WGS sequence"/>
</dbReference>
<keyword evidence="2" id="KW-1185">Reference proteome</keyword>
<reference evidence="1" key="2">
    <citation type="submission" date="2020-11" db="EMBL/GenBank/DDBJ databases">
        <authorList>
            <person name="McCartney M.A."/>
            <person name="Auch B."/>
            <person name="Kono T."/>
            <person name="Mallez S."/>
            <person name="Becker A."/>
            <person name="Gohl D.M."/>
            <person name="Silverstein K.A.T."/>
            <person name="Koren S."/>
            <person name="Bechman K.B."/>
            <person name="Herman A."/>
            <person name="Abrahante J.E."/>
            <person name="Garbe J."/>
        </authorList>
    </citation>
    <scope>NUCLEOTIDE SEQUENCE</scope>
    <source>
        <strain evidence="1">Duluth1</strain>
        <tissue evidence="1">Whole animal</tissue>
    </source>
</reference>
<name>A0A9D4J1A3_DREPO</name>
<sequence length="109" mass="12719">MVRKKPDSCLSYLNLSFKEHNTREPETKDIIRTNVLTKFHEEINSPPPGGHVFQQTGNIFKLIRDIIKTNVLTKFHEDWTINVAVRVLTRFTKANHVFRATRTIFEPAN</sequence>
<dbReference type="EMBL" id="JAIWYP010000007">
    <property type="protein sequence ID" value="KAH3792048.1"/>
    <property type="molecule type" value="Genomic_DNA"/>
</dbReference>
<accession>A0A9D4J1A3</accession>
<evidence type="ECO:0000313" key="1">
    <source>
        <dbReference type="EMBL" id="KAH3792048.1"/>
    </source>
</evidence>
<proteinExistence type="predicted"/>
<protein>
    <submittedName>
        <fullName evidence="1">Uncharacterized protein</fullName>
    </submittedName>
</protein>
<organism evidence="1 2">
    <name type="scientific">Dreissena polymorpha</name>
    <name type="common">Zebra mussel</name>
    <name type="synonym">Mytilus polymorpha</name>
    <dbReference type="NCBI Taxonomy" id="45954"/>
    <lineage>
        <taxon>Eukaryota</taxon>
        <taxon>Metazoa</taxon>
        <taxon>Spiralia</taxon>
        <taxon>Lophotrochozoa</taxon>
        <taxon>Mollusca</taxon>
        <taxon>Bivalvia</taxon>
        <taxon>Autobranchia</taxon>
        <taxon>Heteroconchia</taxon>
        <taxon>Euheterodonta</taxon>
        <taxon>Imparidentia</taxon>
        <taxon>Neoheterodontei</taxon>
        <taxon>Myida</taxon>
        <taxon>Dreissenoidea</taxon>
        <taxon>Dreissenidae</taxon>
        <taxon>Dreissena</taxon>
    </lineage>
</organism>
<reference evidence="1" key="1">
    <citation type="journal article" date="2019" name="bioRxiv">
        <title>The Genome of the Zebra Mussel, Dreissena polymorpha: A Resource for Invasive Species Research.</title>
        <authorList>
            <person name="McCartney M.A."/>
            <person name="Auch B."/>
            <person name="Kono T."/>
            <person name="Mallez S."/>
            <person name="Zhang Y."/>
            <person name="Obille A."/>
            <person name="Becker A."/>
            <person name="Abrahante J.E."/>
            <person name="Garbe J."/>
            <person name="Badalamenti J.P."/>
            <person name="Herman A."/>
            <person name="Mangelson H."/>
            <person name="Liachko I."/>
            <person name="Sullivan S."/>
            <person name="Sone E.D."/>
            <person name="Koren S."/>
            <person name="Silverstein K.A.T."/>
            <person name="Beckman K.B."/>
            <person name="Gohl D.M."/>
        </authorList>
    </citation>
    <scope>NUCLEOTIDE SEQUENCE</scope>
    <source>
        <strain evidence="1">Duluth1</strain>
        <tissue evidence="1">Whole animal</tissue>
    </source>
</reference>
<evidence type="ECO:0000313" key="2">
    <source>
        <dbReference type="Proteomes" id="UP000828390"/>
    </source>
</evidence>
<gene>
    <name evidence="1" type="ORF">DPMN_145537</name>
</gene>
<dbReference type="AlphaFoldDB" id="A0A9D4J1A3"/>